<reference evidence="4" key="2">
    <citation type="submission" date="2021-04" db="EMBL/GenBank/DDBJ databases">
        <title>Complete Genome and methylome analysis of Thiothrix fructosivorans ATCC 49748.</title>
        <authorList>
            <person name="Fomenkov A."/>
            <person name="Sun L."/>
            <person name="Vincze T."/>
            <person name="Grabovich M.Y."/>
            <person name="Roberts R.J."/>
        </authorList>
    </citation>
    <scope>NUCLEOTIDE SEQUENCE</scope>
    <source>
        <strain evidence="4">ATCC 49748</strain>
    </source>
</reference>
<keyword evidence="2" id="KW-0472">Membrane</keyword>
<evidence type="ECO:0000313" key="3">
    <source>
        <dbReference type="EMBL" id="MBO0611690.1"/>
    </source>
</evidence>
<dbReference type="AlphaFoldDB" id="A0A8B0SJL1"/>
<feature type="transmembrane region" description="Helical" evidence="2">
    <location>
        <begin position="36"/>
        <end position="55"/>
    </location>
</feature>
<dbReference type="EMBL" id="JAFMPM010000005">
    <property type="protein sequence ID" value="MBO0611690.1"/>
    <property type="molecule type" value="Genomic_DNA"/>
</dbReference>
<dbReference type="EMBL" id="CP072748">
    <property type="protein sequence ID" value="QTX10650.1"/>
    <property type="molecule type" value="Genomic_DNA"/>
</dbReference>
<feature type="transmembrane region" description="Helical" evidence="2">
    <location>
        <begin position="67"/>
        <end position="86"/>
    </location>
</feature>
<keyword evidence="2" id="KW-0812">Transmembrane</keyword>
<organism evidence="4">
    <name type="scientific">Thiothrix fructosivorans</name>
    <dbReference type="NCBI Taxonomy" id="111770"/>
    <lineage>
        <taxon>Bacteria</taxon>
        <taxon>Pseudomonadati</taxon>
        <taxon>Pseudomonadota</taxon>
        <taxon>Gammaproteobacteria</taxon>
        <taxon>Thiotrichales</taxon>
        <taxon>Thiotrichaceae</taxon>
        <taxon>Thiothrix</taxon>
    </lineage>
</organism>
<evidence type="ECO:0000256" key="2">
    <source>
        <dbReference type="SAM" id="Phobius"/>
    </source>
</evidence>
<feature type="region of interest" description="Disordered" evidence="1">
    <location>
        <begin position="458"/>
        <end position="486"/>
    </location>
</feature>
<proteinExistence type="predicted"/>
<evidence type="ECO:0000313" key="4">
    <source>
        <dbReference type="EMBL" id="QTX10650.1"/>
    </source>
</evidence>
<name>A0A8B0SJL1_9GAMM</name>
<accession>A0A8B0SJL1</accession>
<keyword evidence="2" id="KW-1133">Transmembrane helix</keyword>
<reference evidence="3 5" key="1">
    <citation type="submission" date="2021-03" db="EMBL/GenBank/DDBJ databases">
        <title>Draft genome and methylome analysis of Thiotrix fructosivoruns ATCC 49748.</title>
        <authorList>
            <person name="Fomenkov A."/>
            <person name="Grabovich M.Y."/>
            <person name="Roberts R.J."/>
        </authorList>
    </citation>
    <scope>NUCLEOTIDE SEQUENCE [LARGE SCALE GENOMIC DNA]</scope>
    <source>
        <strain evidence="3 5">ATCC 49748</strain>
        <plasmid evidence="3">pTfr446</plasmid>
    </source>
</reference>
<dbReference type="Proteomes" id="UP000664466">
    <property type="component" value="Unassembled WGS sequence"/>
</dbReference>
<dbReference type="RefSeq" id="WP_207249582.1">
    <property type="nucleotide sequence ID" value="NZ_JAFMPM010000005.1"/>
</dbReference>
<evidence type="ECO:0000256" key="1">
    <source>
        <dbReference type="SAM" id="MobiDB-lite"/>
    </source>
</evidence>
<feature type="transmembrane region" description="Helical" evidence="2">
    <location>
        <begin position="223"/>
        <end position="246"/>
    </location>
</feature>
<geneLocation type="plasmid" evidence="3">
    <name>pTfr446</name>
</geneLocation>
<sequence length="486" mass="51362">MNKFWVSIYALFAAAWVAVGNFHGGYSIATDIGFSGATPVVLGLMLVLVTAALFATYVTHSDKKKRLLFHWFSGLLMVIAASNFMYTAEVTTSSATGNAAAIDVQIAAQQSIKAAKQAELDGLANTVMGGRIQALRGQLSSAKAVTSKGRLVWDITAGCTLGGHPKNCSVIAQAQAALNDEVARVAGTKANTIRTDMAAVDVAIADLTTSKVASTTTAAKSGFISATFGVGADFMMMLIVVMYAAIVEMGTSHSFRVFALEFNPVEVATPEKTVLEALPVVGQLYADHKERALRSALVKAAAEGKEAARAKPEFKALVKAKTELAKEVAVVKRDIKSHIAHLTDVEVGKLIDKAGFSAGEKVDKFALRVTLHAAVKLFEAGGAIVQNGNTPMYAQLTTTVDVDGKPVEFTCSKHKLSTLILPAMEAAGFVEKVGKSYQWVSEAGMWVALGVEQEAPSKVDVNPEPAIKSDKSAQPKGLRVIEGGKR</sequence>
<keyword evidence="5" id="KW-1185">Reference proteome</keyword>
<evidence type="ECO:0000313" key="5">
    <source>
        <dbReference type="Proteomes" id="UP000664466"/>
    </source>
</evidence>
<protein>
    <submittedName>
        <fullName evidence="4">Uncharacterized protein</fullName>
    </submittedName>
</protein>
<keyword evidence="3" id="KW-0614">Plasmid</keyword>
<gene>
    <name evidence="4" type="ORF">J1836_019130</name>
    <name evidence="3" type="ORF">J1836_01935</name>
</gene>